<keyword evidence="5" id="KW-1185">Reference proteome</keyword>
<evidence type="ECO:0000259" key="3">
    <source>
        <dbReference type="PROSITE" id="PS50093"/>
    </source>
</evidence>
<gene>
    <name evidence="4" type="ORF">DM868_12455</name>
</gene>
<dbReference type="InterPro" id="IPR013783">
    <property type="entry name" value="Ig-like_fold"/>
</dbReference>
<name>A0A4U5JBD6_9EURY</name>
<organism evidence="4 5">
    <name type="scientific">Natronomonas salsuginis</name>
    <dbReference type="NCBI Taxonomy" id="2217661"/>
    <lineage>
        <taxon>Archaea</taxon>
        <taxon>Methanobacteriati</taxon>
        <taxon>Methanobacteriota</taxon>
        <taxon>Stenosarchaea group</taxon>
        <taxon>Halobacteria</taxon>
        <taxon>Halobacteriales</taxon>
        <taxon>Natronomonadaceae</taxon>
        <taxon>Natronomonas</taxon>
    </lineage>
</organism>
<dbReference type="AlphaFoldDB" id="A0A4U5JBD6"/>
<feature type="domain" description="PKD" evidence="3">
    <location>
        <begin position="1"/>
        <end position="72"/>
    </location>
</feature>
<proteinExistence type="predicted"/>
<dbReference type="SUPFAM" id="SSF49299">
    <property type="entry name" value="PKD domain"/>
    <property type="match status" value="1"/>
</dbReference>
<dbReference type="CDD" id="cd00146">
    <property type="entry name" value="PKD"/>
    <property type="match status" value="1"/>
</dbReference>
<keyword evidence="2" id="KW-0812">Transmembrane</keyword>
<protein>
    <submittedName>
        <fullName evidence="4">PKD domain-containing protein</fullName>
    </submittedName>
</protein>
<dbReference type="SMART" id="SM00089">
    <property type="entry name" value="PKD"/>
    <property type="match status" value="1"/>
</dbReference>
<dbReference type="EMBL" id="QKNX01000005">
    <property type="protein sequence ID" value="TKR25148.1"/>
    <property type="molecule type" value="Genomic_DNA"/>
</dbReference>
<feature type="compositionally biased region" description="Polar residues" evidence="1">
    <location>
        <begin position="63"/>
        <end position="73"/>
    </location>
</feature>
<evidence type="ECO:0000313" key="5">
    <source>
        <dbReference type="Proteomes" id="UP000308037"/>
    </source>
</evidence>
<evidence type="ECO:0000256" key="2">
    <source>
        <dbReference type="SAM" id="Phobius"/>
    </source>
</evidence>
<keyword evidence="2" id="KW-1133">Transmembrane helix</keyword>
<dbReference type="Pfam" id="PF18911">
    <property type="entry name" value="PKD_4"/>
    <property type="match status" value="1"/>
</dbReference>
<feature type="transmembrane region" description="Helical" evidence="2">
    <location>
        <begin position="104"/>
        <end position="124"/>
    </location>
</feature>
<keyword evidence="2" id="KW-0472">Membrane</keyword>
<sequence>MSPTHEGRSRLVLLSGPSVGEIVAYEWSIADQELTGETATLEVNEPGEYTVRLIIRNDAGETSTATATLSVQTGDEPGATDESGEETTATDESDDEPAQSSSPLLTFGPAFALLVLLAAGLIVWRRRGDEM</sequence>
<evidence type="ECO:0000256" key="1">
    <source>
        <dbReference type="SAM" id="MobiDB-lite"/>
    </source>
</evidence>
<evidence type="ECO:0000313" key="4">
    <source>
        <dbReference type="EMBL" id="TKR25148.1"/>
    </source>
</evidence>
<dbReference type="PROSITE" id="PS50093">
    <property type="entry name" value="PKD"/>
    <property type="match status" value="1"/>
</dbReference>
<dbReference type="InterPro" id="IPR035986">
    <property type="entry name" value="PKD_dom_sf"/>
</dbReference>
<feature type="compositionally biased region" description="Acidic residues" evidence="1">
    <location>
        <begin position="78"/>
        <end position="97"/>
    </location>
</feature>
<dbReference type="Proteomes" id="UP000308037">
    <property type="component" value="Unassembled WGS sequence"/>
</dbReference>
<dbReference type="InterPro" id="IPR022409">
    <property type="entry name" value="PKD/Chitinase_dom"/>
</dbReference>
<feature type="region of interest" description="Disordered" evidence="1">
    <location>
        <begin position="63"/>
        <end position="103"/>
    </location>
</feature>
<comment type="caution">
    <text evidence="4">The sequence shown here is derived from an EMBL/GenBank/DDBJ whole genome shotgun (WGS) entry which is preliminary data.</text>
</comment>
<reference evidence="4 5" key="1">
    <citation type="submission" date="2019-04" db="EMBL/GenBank/DDBJ databases">
        <title>Natronomonas sp. F20-122 a newhaloarchaeon isolated from a saline saltern of Isla Bacuta, Huelva, Spain.</title>
        <authorList>
            <person name="Duran-Viseras A."/>
            <person name="Sanchez-Porro C."/>
            <person name="Ventosa A."/>
        </authorList>
    </citation>
    <scope>NUCLEOTIDE SEQUENCE [LARGE SCALE GENOMIC DNA]</scope>
    <source>
        <strain evidence="4 5">F20-122</strain>
    </source>
</reference>
<accession>A0A4U5JBD6</accession>
<dbReference type="InterPro" id="IPR000601">
    <property type="entry name" value="PKD_dom"/>
</dbReference>
<dbReference type="RefSeq" id="WP_137277162.1">
    <property type="nucleotide sequence ID" value="NZ_QKNX01000005.1"/>
</dbReference>
<dbReference type="Gene3D" id="2.60.40.10">
    <property type="entry name" value="Immunoglobulins"/>
    <property type="match status" value="1"/>
</dbReference>